<dbReference type="Pfam" id="PF12697">
    <property type="entry name" value="Abhydrolase_6"/>
    <property type="match status" value="1"/>
</dbReference>
<reference evidence="3" key="1">
    <citation type="journal article" date="2020" name="Stud. Mycol.">
        <title>101 Dothideomycetes genomes: a test case for predicting lifestyles and emergence of pathogens.</title>
        <authorList>
            <person name="Haridas S."/>
            <person name="Albert R."/>
            <person name="Binder M."/>
            <person name="Bloem J."/>
            <person name="Labutti K."/>
            <person name="Salamov A."/>
            <person name="Andreopoulos B."/>
            <person name="Baker S."/>
            <person name="Barry K."/>
            <person name="Bills G."/>
            <person name="Bluhm B."/>
            <person name="Cannon C."/>
            <person name="Castanera R."/>
            <person name="Culley D."/>
            <person name="Daum C."/>
            <person name="Ezra D."/>
            <person name="Gonzalez J."/>
            <person name="Henrissat B."/>
            <person name="Kuo A."/>
            <person name="Liang C."/>
            <person name="Lipzen A."/>
            <person name="Lutzoni F."/>
            <person name="Magnuson J."/>
            <person name="Mondo S."/>
            <person name="Nolan M."/>
            <person name="Ohm R."/>
            <person name="Pangilinan J."/>
            <person name="Park H.-J."/>
            <person name="Ramirez L."/>
            <person name="Alfaro M."/>
            <person name="Sun H."/>
            <person name="Tritt A."/>
            <person name="Yoshinaga Y."/>
            <person name="Zwiers L.-H."/>
            <person name="Turgeon B."/>
            <person name="Goodwin S."/>
            <person name="Spatafora J."/>
            <person name="Crous P."/>
            <person name="Grigoriev I."/>
        </authorList>
    </citation>
    <scope>NUCLEOTIDE SEQUENCE</scope>
    <source>
        <strain evidence="3">CBS 122681</strain>
    </source>
</reference>
<keyword evidence="4" id="KW-1185">Reference proteome</keyword>
<dbReference type="InterPro" id="IPR029058">
    <property type="entry name" value="AB_hydrolase_fold"/>
</dbReference>
<dbReference type="OrthoDB" id="446723at2759"/>
<name>A0A6A6SLK9_9PLEO</name>
<feature type="domain" description="AB hydrolase-1" evidence="2">
    <location>
        <begin position="125"/>
        <end position="326"/>
    </location>
</feature>
<dbReference type="PANTHER" id="PTHR12277">
    <property type="entry name" value="ALPHA/BETA HYDROLASE DOMAIN-CONTAINING PROTEIN"/>
    <property type="match status" value="1"/>
</dbReference>
<dbReference type="SUPFAM" id="SSF53474">
    <property type="entry name" value="alpha/beta-Hydrolases"/>
    <property type="match status" value="1"/>
</dbReference>
<feature type="transmembrane region" description="Helical" evidence="1">
    <location>
        <begin position="12"/>
        <end position="34"/>
    </location>
</feature>
<protein>
    <submittedName>
        <fullName evidence="3">Abhydrolase domain-containing protein 12</fullName>
    </submittedName>
</protein>
<dbReference type="AlphaFoldDB" id="A0A6A6SLK9"/>
<accession>A0A6A6SLK9</accession>
<keyword evidence="1" id="KW-0472">Membrane</keyword>
<evidence type="ECO:0000313" key="4">
    <source>
        <dbReference type="Proteomes" id="UP000799324"/>
    </source>
</evidence>
<gene>
    <name evidence="3" type="ORF">K491DRAFT_723756</name>
</gene>
<evidence type="ECO:0000313" key="3">
    <source>
        <dbReference type="EMBL" id="KAF2647054.1"/>
    </source>
</evidence>
<organism evidence="3 4">
    <name type="scientific">Lophiostoma macrostomum CBS 122681</name>
    <dbReference type="NCBI Taxonomy" id="1314788"/>
    <lineage>
        <taxon>Eukaryota</taxon>
        <taxon>Fungi</taxon>
        <taxon>Dikarya</taxon>
        <taxon>Ascomycota</taxon>
        <taxon>Pezizomycotina</taxon>
        <taxon>Dothideomycetes</taxon>
        <taxon>Pleosporomycetidae</taxon>
        <taxon>Pleosporales</taxon>
        <taxon>Lophiostomataceae</taxon>
        <taxon>Lophiostoma</taxon>
    </lineage>
</organism>
<dbReference type="InterPro" id="IPR000073">
    <property type="entry name" value="AB_hydrolase_1"/>
</dbReference>
<sequence>MSLVSRAFTTSLRTFVAVVLLYASFITLLTIPYFQDHIIYLHRVTLTWFSDVNIPEQWGFLRNQVTPFHLTTPDGETLHAWHILPLQTHHHNRDSLIREPTGLSPDIKNSVSFNLLRKDPDARVVLFLHGAGGTLASGWRPESYRALSAYAHNVHVLAIDYRGFGSSTGWPSEDGLLTDALTLVDFAMQTAGIPAERIVVFAQSLGTGVAISLAHHLAMQDPPVVFAGMVLVAPFASVEMLTETYKVAGLIPLLSPIARIPWLLGYLNGFIETKFASKERLEDLIRHLDSAPSSIPDGMEKKEVKYVISIIHAEDDFDIPWVHSEILFWGAVNGMRSAVNETTLGFDELQRKKEMRKLDLGDGGWEVEWQSPGGVVREQILKHGLHNWIKSYPVVSLAVARAFEI</sequence>
<keyword evidence="1" id="KW-1133">Transmembrane helix</keyword>
<proteinExistence type="predicted"/>
<dbReference type="Proteomes" id="UP000799324">
    <property type="component" value="Unassembled WGS sequence"/>
</dbReference>
<evidence type="ECO:0000259" key="2">
    <source>
        <dbReference type="Pfam" id="PF12697"/>
    </source>
</evidence>
<dbReference type="GO" id="GO:0016787">
    <property type="term" value="F:hydrolase activity"/>
    <property type="evidence" value="ECO:0007669"/>
    <property type="project" value="UniProtKB-KW"/>
</dbReference>
<keyword evidence="1" id="KW-0812">Transmembrane</keyword>
<dbReference type="Gene3D" id="3.40.50.1820">
    <property type="entry name" value="alpha/beta hydrolase"/>
    <property type="match status" value="1"/>
</dbReference>
<dbReference type="EMBL" id="MU004713">
    <property type="protein sequence ID" value="KAF2647054.1"/>
    <property type="molecule type" value="Genomic_DNA"/>
</dbReference>
<keyword evidence="3" id="KW-0378">Hydrolase</keyword>
<evidence type="ECO:0000256" key="1">
    <source>
        <dbReference type="SAM" id="Phobius"/>
    </source>
</evidence>
<dbReference type="PANTHER" id="PTHR12277:SF81">
    <property type="entry name" value="PROTEIN ABHD13"/>
    <property type="match status" value="1"/>
</dbReference>